<dbReference type="InterPro" id="IPR053147">
    <property type="entry name" value="Hsp_HslJ-like"/>
</dbReference>
<dbReference type="RefSeq" id="WP_306100223.1">
    <property type="nucleotide sequence ID" value="NZ_CP162601.1"/>
</dbReference>
<feature type="domain" description="DUF306" evidence="2">
    <location>
        <begin position="35"/>
        <end position="134"/>
    </location>
</feature>
<sequence>MMKSIPLVSALALSLFLGACSSQPDNTRLTVQNQDIQHDWRLMLLDGKEIADTPRNAQFTITDTLAIQGRSGCNQFSGQLSLEDNQLQIHQALATKMLCPPNQMQQEQALFNLLNKGADVTTTNKLMILTNSSHSAAFIKTSPQ</sequence>
<protein>
    <submittedName>
        <fullName evidence="3">META domain-containing protein</fullName>
    </submittedName>
</protein>
<dbReference type="PANTHER" id="PTHR35535">
    <property type="entry name" value="HEAT SHOCK PROTEIN HSLJ"/>
    <property type="match status" value="1"/>
</dbReference>
<dbReference type="InterPro" id="IPR005184">
    <property type="entry name" value="DUF306_Meta_HslJ"/>
</dbReference>
<feature type="chain" id="PRO_5044325074" evidence="1">
    <location>
        <begin position="25"/>
        <end position="144"/>
    </location>
</feature>
<dbReference type="KEGG" id="vih:AB0763_07975"/>
<gene>
    <name evidence="3" type="ORF">AB0763_07975</name>
</gene>
<dbReference type="Gene3D" id="2.40.128.270">
    <property type="match status" value="1"/>
</dbReference>
<accession>A0AB39HBD2</accession>
<feature type="signal peptide" evidence="1">
    <location>
        <begin position="1"/>
        <end position="24"/>
    </location>
</feature>
<dbReference type="InterPro" id="IPR038670">
    <property type="entry name" value="HslJ-like_sf"/>
</dbReference>
<dbReference type="PROSITE" id="PS51257">
    <property type="entry name" value="PROKAR_LIPOPROTEIN"/>
    <property type="match status" value="1"/>
</dbReference>
<proteinExistence type="predicted"/>
<name>A0AB39HBD2_9VIBR</name>
<dbReference type="AlphaFoldDB" id="A0AB39HBD2"/>
<dbReference type="EMBL" id="CP162601">
    <property type="protein sequence ID" value="XDK24164.1"/>
    <property type="molecule type" value="Genomic_DNA"/>
</dbReference>
<evidence type="ECO:0000259" key="2">
    <source>
        <dbReference type="Pfam" id="PF03724"/>
    </source>
</evidence>
<organism evidence="3">
    <name type="scientific">Vibrio sp. HB236076</name>
    <dbReference type="NCBI Taxonomy" id="3232307"/>
    <lineage>
        <taxon>Bacteria</taxon>
        <taxon>Pseudomonadati</taxon>
        <taxon>Pseudomonadota</taxon>
        <taxon>Gammaproteobacteria</taxon>
        <taxon>Vibrionales</taxon>
        <taxon>Vibrionaceae</taxon>
        <taxon>Vibrio</taxon>
    </lineage>
</organism>
<dbReference type="Pfam" id="PF03724">
    <property type="entry name" value="META"/>
    <property type="match status" value="1"/>
</dbReference>
<evidence type="ECO:0000256" key="1">
    <source>
        <dbReference type="SAM" id="SignalP"/>
    </source>
</evidence>
<reference evidence="3" key="1">
    <citation type="submission" date="2024-07" db="EMBL/GenBank/DDBJ databases">
        <title>Genome Analysis of a Potential Novel Vibrio Species Secreting pH- and Thermo-stable Alginate Lyase and its Application in Producing Alginate Oligosaccharides.</title>
        <authorList>
            <person name="Huang H."/>
            <person name="Bao K."/>
        </authorList>
    </citation>
    <scope>NUCLEOTIDE SEQUENCE</scope>
    <source>
        <strain evidence="3">HB236076</strain>
    </source>
</reference>
<keyword evidence="1" id="KW-0732">Signal</keyword>
<evidence type="ECO:0000313" key="3">
    <source>
        <dbReference type="EMBL" id="XDK24164.1"/>
    </source>
</evidence>
<dbReference type="PANTHER" id="PTHR35535:SF1">
    <property type="entry name" value="HEAT SHOCK PROTEIN HSLJ"/>
    <property type="match status" value="1"/>
</dbReference>